<dbReference type="AlphaFoldDB" id="A0A2P8DJL8"/>
<comment type="caution">
    <text evidence="2">The sequence shown here is derived from an EMBL/GenBank/DDBJ whole genome shotgun (WGS) entry which is preliminary data.</text>
</comment>
<dbReference type="InterPro" id="IPR003607">
    <property type="entry name" value="HD/PDEase_dom"/>
</dbReference>
<dbReference type="SUPFAM" id="SSF109604">
    <property type="entry name" value="HD-domain/PDEase-like"/>
    <property type="match status" value="1"/>
</dbReference>
<gene>
    <name evidence="2" type="ORF">CLV63_108142</name>
</gene>
<evidence type="ECO:0000313" key="3">
    <source>
        <dbReference type="Proteomes" id="UP000240542"/>
    </source>
</evidence>
<feature type="transmembrane region" description="Helical" evidence="1">
    <location>
        <begin position="136"/>
        <end position="154"/>
    </location>
</feature>
<feature type="transmembrane region" description="Helical" evidence="1">
    <location>
        <begin position="53"/>
        <end position="70"/>
    </location>
</feature>
<dbReference type="CDD" id="cd00077">
    <property type="entry name" value="HDc"/>
    <property type="match status" value="1"/>
</dbReference>
<dbReference type="InterPro" id="IPR006311">
    <property type="entry name" value="TAT_signal"/>
</dbReference>
<dbReference type="PANTHER" id="PTHR45228:SF4">
    <property type="entry name" value="LIPOPROTEIN"/>
    <property type="match status" value="1"/>
</dbReference>
<dbReference type="Pfam" id="PF13487">
    <property type="entry name" value="HD_5"/>
    <property type="match status" value="1"/>
</dbReference>
<keyword evidence="1" id="KW-1133">Transmembrane helix</keyword>
<accession>A0A2P8DJL8</accession>
<protein>
    <submittedName>
        <fullName evidence="2">HD domain-containing protein</fullName>
    </submittedName>
</protein>
<evidence type="ECO:0000256" key="1">
    <source>
        <dbReference type="SAM" id="Phobius"/>
    </source>
</evidence>
<sequence>MTERKPPRSARRRGRLRRRVGPNRLLLLTLAAGSAAAALLWTAFTGFVEPDAALAFGVIIGLGELARITLPGQREIAPVASAGAIGYAFLLRTGGAEVHHSAGQVIAVVAIGLALGELPHIVVGRTPRWGDFARRLFIVVLVAVVFRLLVTRFVPMSGDWWLMLSAMAILVVLACAADSAIAAVLRAERLRTRFTVAFNDELRAQGPIGVAIGASGVLIALATSAMGLAGLLIFTAPLLVTQVAFRRFAEVRLTYLQTVRSLSRVTEVGGYVETGHSRRVNRLAQAVGAELGMREAELLELEYAALMHDIGQLSLRDPIPGGATVLAPPREQRRIAELGSAVIRETGVLDAVAELVRRQCEPFGGDGDDGPPPLGSRIIKVANAFDDLVGESKDRDRFEAVVQRLRMDTDHEYDPTVVDALTRVLRHPATRW</sequence>
<dbReference type="InterPro" id="IPR052020">
    <property type="entry name" value="Cyclic_di-GMP/3'3'-cGAMP_PDE"/>
</dbReference>
<feature type="transmembrane region" description="Helical" evidence="1">
    <location>
        <begin position="160"/>
        <end position="185"/>
    </location>
</feature>
<keyword evidence="1" id="KW-0472">Membrane</keyword>
<evidence type="ECO:0000313" key="2">
    <source>
        <dbReference type="EMBL" id="PSK97422.1"/>
    </source>
</evidence>
<keyword evidence="1" id="KW-0812">Transmembrane</keyword>
<dbReference type="OrthoDB" id="40937at2"/>
<dbReference type="PROSITE" id="PS51318">
    <property type="entry name" value="TAT"/>
    <property type="match status" value="1"/>
</dbReference>
<keyword evidence="3" id="KW-1185">Reference proteome</keyword>
<reference evidence="2 3" key="1">
    <citation type="submission" date="2018-03" db="EMBL/GenBank/DDBJ databases">
        <title>Genomic Encyclopedia of Archaeal and Bacterial Type Strains, Phase II (KMG-II): from individual species to whole genera.</title>
        <authorList>
            <person name="Goeker M."/>
        </authorList>
    </citation>
    <scope>NUCLEOTIDE SEQUENCE [LARGE SCALE GENOMIC DNA]</scope>
    <source>
        <strain evidence="2 3">DSM 45312</strain>
    </source>
</reference>
<feature type="transmembrane region" description="Helical" evidence="1">
    <location>
        <begin position="77"/>
        <end position="95"/>
    </location>
</feature>
<dbReference type="RefSeq" id="WP_106583306.1">
    <property type="nucleotide sequence ID" value="NZ_PYGA01000008.1"/>
</dbReference>
<dbReference type="PANTHER" id="PTHR45228">
    <property type="entry name" value="CYCLIC DI-GMP PHOSPHODIESTERASE TM_0186-RELATED"/>
    <property type="match status" value="1"/>
</dbReference>
<organism evidence="2 3">
    <name type="scientific">Murinocardiopsis flavida</name>
    <dbReference type="NCBI Taxonomy" id="645275"/>
    <lineage>
        <taxon>Bacteria</taxon>
        <taxon>Bacillati</taxon>
        <taxon>Actinomycetota</taxon>
        <taxon>Actinomycetes</taxon>
        <taxon>Streptosporangiales</taxon>
        <taxon>Nocardiopsidaceae</taxon>
        <taxon>Murinocardiopsis</taxon>
    </lineage>
</organism>
<proteinExistence type="predicted"/>
<feature type="transmembrane region" description="Helical" evidence="1">
    <location>
        <begin position="101"/>
        <end position="124"/>
    </location>
</feature>
<feature type="transmembrane region" description="Helical" evidence="1">
    <location>
        <begin position="206"/>
        <end position="239"/>
    </location>
</feature>
<name>A0A2P8DJL8_9ACTN</name>
<dbReference type="Gene3D" id="1.10.3210.10">
    <property type="entry name" value="Hypothetical protein af1432"/>
    <property type="match status" value="1"/>
</dbReference>
<dbReference type="Proteomes" id="UP000240542">
    <property type="component" value="Unassembled WGS sequence"/>
</dbReference>
<dbReference type="EMBL" id="PYGA01000008">
    <property type="protein sequence ID" value="PSK97422.1"/>
    <property type="molecule type" value="Genomic_DNA"/>
</dbReference>